<dbReference type="AlphaFoldDB" id="A0A0D0MX06"/>
<evidence type="ECO:0000259" key="7">
    <source>
        <dbReference type="Pfam" id="PF25954"/>
    </source>
</evidence>
<sequence>MTEQRHSALAIHPIAVEEGEGELLRRRQIVKRTRWLVVIVLVLLALGAARTVFVRIANARALEAGTTERAKLYVQTALPRTPTAGQTLALPGTLQGFVQSPISARASGYLKRWTKDIGSRVEKGELLAEIETPEIDQQLSQAVAARAQAASGLSLAQSTAERWENLRKKDVVSQQDLDERRSAVAQATSNVAAADANVQRLKQTEGFKRVVAPFAGVITRRNVDVGDLIDAGAGGGAGRALFMLAQTDPLRVYINVPQAYAQLVKAGQPVVVTQSELRGQSFKGEVARTSGSIDATTRMMQVEVSLPNRDGVLLPGAYVQVSLPLAAARTITVPANALLFRAEGTRIAVVDAQGRVGLRAVTLGRNYGENVEVIDGLGNNDRMVLNPSDSLAEGDVVTVAPDEPAPAAKAAAKKEPA</sequence>
<feature type="transmembrane region" description="Helical" evidence="4">
    <location>
        <begin position="35"/>
        <end position="53"/>
    </location>
</feature>
<dbReference type="Pfam" id="PF25954">
    <property type="entry name" value="Beta-barrel_RND_2"/>
    <property type="match status" value="1"/>
</dbReference>
<dbReference type="NCBIfam" id="TIGR01730">
    <property type="entry name" value="RND_mfp"/>
    <property type="match status" value="1"/>
</dbReference>
<dbReference type="InterPro" id="IPR058624">
    <property type="entry name" value="MdtA-like_HH"/>
</dbReference>
<comment type="subcellular location">
    <subcellularLocation>
        <location evidence="1">Cell envelope</location>
    </subcellularLocation>
</comment>
<dbReference type="GO" id="GO:0015562">
    <property type="term" value="F:efflux transmembrane transporter activity"/>
    <property type="evidence" value="ECO:0007669"/>
    <property type="project" value="TreeGrafter"/>
</dbReference>
<dbReference type="OrthoDB" id="9806939at2"/>
<dbReference type="EMBL" id="JXQQ01000020">
    <property type="protein sequence ID" value="KIQ33695.1"/>
    <property type="molecule type" value="Genomic_DNA"/>
</dbReference>
<dbReference type="InterPro" id="IPR058625">
    <property type="entry name" value="MdtA-like_BSH"/>
</dbReference>
<evidence type="ECO:0000259" key="6">
    <source>
        <dbReference type="Pfam" id="PF25917"/>
    </source>
</evidence>
<dbReference type="InterPro" id="IPR058627">
    <property type="entry name" value="MdtA-like_C"/>
</dbReference>
<reference evidence="9 10" key="1">
    <citation type="submission" date="2014-12" db="EMBL/GenBank/DDBJ databases">
        <title>16Stimator: statistical estimation of ribosomal gene copy numbers from draft genome assemblies.</title>
        <authorList>
            <person name="Perisin M.A."/>
            <person name="Vetter M."/>
            <person name="Gilbert J.A."/>
            <person name="Bergelson J."/>
        </authorList>
    </citation>
    <scope>NUCLEOTIDE SEQUENCE [LARGE SCALE GENOMIC DNA]</scope>
    <source>
        <strain evidence="9 10">MEDvA23</strain>
    </source>
</reference>
<gene>
    <name evidence="9" type="ORF">RT97_09935</name>
</gene>
<evidence type="ECO:0000259" key="5">
    <source>
        <dbReference type="Pfam" id="PF25876"/>
    </source>
</evidence>
<dbReference type="Gene3D" id="1.10.287.470">
    <property type="entry name" value="Helix hairpin bin"/>
    <property type="match status" value="1"/>
</dbReference>
<dbReference type="Proteomes" id="UP000032067">
    <property type="component" value="Unassembled WGS sequence"/>
</dbReference>
<dbReference type="Pfam" id="PF25876">
    <property type="entry name" value="HH_MFP_RND"/>
    <property type="match status" value="1"/>
</dbReference>
<dbReference type="Pfam" id="PF25967">
    <property type="entry name" value="RND-MFP_C"/>
    <property type="match status" value="1"/>
</dbReference>
<dbReference type="RefSeq" id="WP_042578607.1">
    <property type="nucleotide sequence ID" value="NZ_JXQQ01000020.1"/>
</dbReference>
<dbReference type="InterPro" id="IPR058792">
    <property type="entry name" value="Beta-barrel_RND_2"/>
</dbReference>
<feature type="domain" description="CusB-like beta-barrel" evidence="7">
    <location>
        <begin position="254"/>
        <end position="323"/>
    </location>
</feature>
<dbReference type="Pfam" id="PF25917">
    <property type="entry name" value="BSH_RND"/>
    <property type="match status" value="1"/>
</dbReference>
<evidence type="ECO:0000256" key="4">
    <source>
        <dbReference type="SAM" id="Phobius"/>
    </source>
</evidence>
<keyword evidence="4" id="KW-1133">Transmembrane helix</keyword>
<evidence type="ECO:0000259" key="8">
    <source>
        <dbReference type="Pfam" id="PF25967"/>
    </source>
</evidence>
<protein>
    <submittedName>
        <fullName evidence="9">RND transporter MFP subunit</fullName>
    </submittedName>
</protein>
<keyword evidence="4" id="KW-0812">Transmembrane</keyword>
<dbReference type="Gene3D" id="2.40.420.20">
    <property type="match status" value="1"/>
</dbReference>
<dbReference type="SUPFAM" id="SSF111369">
    <property type="entry name" value="HlyD-like secretion proteins"/>
    <property type="match status" value="1"/>
</dbReference>
<comment type="caution">
    <text evidence="9">The sequence shown here is derived from an EMBL/GenBank/DDBJ whole genome shotgun (WGS) entry which is preliminary data.</text>
</comment>
<name>A0A0D0MX06_VARPD</name>
<proteinExistence type="inferred from homology"/>
<comment type="similarity">
    <text evidence="2">Belongs to the membrane fusion protein (MFP) (TC 8.A.1) family.</text>
</comment>
<feature type="domain" description="Multidrug resistance protein MdtA-like C-terminal permuted SH3" evidence="8">
    <location>
        <begin position="331"/>
        <end position="385"/>
    </location>
</feature>
<dbReference type="Gene3D" id="2.40.50.100">
    <property type="match status" value="1"/>
</dbReference>
<keyword evidence="4" id="KW-0472">Membrane</keyword>
<evidence type="ECO:0000256" key="1">
    <source>
        <dbReference type="ARBA" id="ARBA00004196"/>
    </source>
</evidence>
<evidence type="ECO:0000256" key="3">
    <source>
        <dbReference type="ARBA" id="ARBA00022448"/>
    </source>
</evidence>
<evidence type="ECO:0000313" key="10">
    <source>
        <dbReference type="Proteomes" id="UP000032067"/>
    </source>
</evidence>
<feature type="domain" description="Multidrug resistance protein MdtA-like alpha-helical hairpin" evidence="5">
    <location>
        <begin position="138"/>
        <end position="199"/>
    </location>
</feature>
<keyword evidence="3" id="KW-0813">Transport</keyword>
<dbReference type="PANTHER" id="PTHR30469:SF37">
    <property type="entry name" value="RAGD PROTEIN"/>
    <property type="match status" value="1"/>
</dbReference>
<dbReference type="GO" id="GO:1990281">
    <property type="term" value="C:efflux pump complex"/>
    <property type="evidence" value="ECO:0007669"/>
    <property type="project" value="TreeGrafter"/>
</dbReference>
<dbReference type="PANTHER" id="PTHR30469">
    <property type="entry name" value="MULTIDRUG RESISTANCE PROTEIN MDTA"/>
    <property type="match status" value="1"/>
</dbReference>
<dbReference type="InterPro" id="IPR006143">
    <property type="entry name" value="RND_pump_MFP"/>
</dbReference>
<organism evidence="9 10">
    <name type="scientific">Variovorax paradoxus</name>
    <dbReference type="NCBI Taxonomy" id="34073"/>
    <lineage>
        <taxon>Bacteria</taxon>
        <taxon>Pseudomonadati</taxon>
        <taxon>Pseudomonadota</taxon>
        <taxon>Betaproteobacteria</taxon>
        <taxon>Burkholderiales</taxon>
        <taxon>Comamonadaceae</taxon>
        <taxon>Variovorax</taxon>
    </lineage>
</organism>
<feature type="domain" description="Multidrug resistance protein MdtA-like barrel-sandwich hybrid" evidence="6">
    <location>
        <begin position="102"/>
        <end position="233"/>
    </location>
</feature>
<evidence type="ECO:0000313" key="9">
    <source>
        <dbReference type="EMBL" id="KIQ33695.1"/>
    </source>
</evidence>
<dbReference type="Gene3D" id="2.40.30.170">
    <property type="match status" value="1"/>
</dbReference>
<dbReference type="FunFam" id="2.40.30.170:FF:000010">
    <property type="entry name" value="Efflux RND transporter periplasmic adaptor subunit"/>
    <property type="match status" value="1"/>
</dbReference>
<accession>A0A0D0MX06</accession>
<evidence type="ECO:0000256" key="2">
    <source>
        <dbReference type="ARBA" id="ARBA00009477"/>
    </source>
</evidence>